<protein>
    <submittedName>
        <fullName evidence="1">Uncharacterized protein</fullName>
    </submittedName>
</protein>
<evidence type="ECO:0000313" key="2">
    <source>
        <dbReference type="Proteomes" id="UP000199437"/>
    </source>
</evidence>
<dbReference type="Proteomes" id="UP000199437">
    <property type="component" value="Unassembled WGS sequence"/>
</dbReference>
<keyword evidence="2" id="KW-1185">Reference proteome</keyword>
<reference evidence="2" key="1">
    <citation type="submission" date="2016-10" db="EMBL/GenBank/DDBJ databases">
        <authorList>
            <person name="Varghese N."/>
            <person name="Submissions S."/>
        </authorList>
    </citation>
    <scope>NUCLEOTIDE SEQUENCE [LARGE SCALE GENOMIC DNA]</scope>
    <source>
        <strain evidence="2">CGMCC 1.12402</strain>
    </source>
</reference>
<sequence length="66" mass="7943">MKGFQLPQRVNAGATRIGQKVRFFHKKALWTVIKKESNWVVLEYRNIVKRVNYSFPLYQELFDNLQ</sequence>
<name>A0A1I0Q9Y4_9BACT</name>
<dbReference type="EMBL" id="FOIR01000002">
    <property type="protein sequence ID" value="SEW23608.1"/>
    <property type="molecule type" value="Genomic_DNA"/>
</dbReference>
<gene>
    <name evidence="1" type="ORF">SAMN05216290_2133</name>
</gene>
<dbReference type="AlphaFoldDB" id="A0A1I0Q9Y4"/>
<organism evidence="1 2">
    <name type="scientific">Roseivirga pacifica</name>
    <dbReference type="NCBI Taxonomy" id="1267423"/>
    <lineage>
        <taxon>Bacteria</taxon>
        <taxon>Pseudomonadati</taxon>
        <taxon>Bacteroidota</taxon>
        <taxon>Cytophagia</taxon>
        <taxon>Cytophagales</taxon>
        <taxon>Roseivirgaceae</taxon>
        <taxon>Roseivirga</taxon>
    </lineage>
</organism>
<dbReference type="STRING" id="1267423.SAMN05216290_2133"/>
<evidence type="ECO:0000313" key="1">
    <source>
        <dbReference type="EMBL" id="SEW23608.1"/>
    </source>
</evidence>
<proteinExistence type="predicted"/>
<accession>A0A1I0Q9Y4</accession>